<dbReference type="InterPro" id="IPR010280">
    <property type="entry name" value="U5_MeTrfase_fam"/>
</dbReference>
<dbReference type="PANTHER" id="PTHR11061">
    <property type="entry name" value="RNA M5U METHYLTRANSFERASE"/>
    <property type="match status" value="1"/>
</dbReference>
<proteinExistence type="inferred from homology"/>
<dbReference type="Pfam" id="PF01938">
    <property type="entry name" value="TRAM"/>
    <property type="match status" value="1"/>
</dbReference>
<feature type="binding site" evidence="4">
    <location>
        <position position="281"/>
    </location>
    <ligand>
        <name>S-adenosyl-L-methionine</name>
        <dbReference type="ChEBI" id="CHEBI:59789"/>
    </ligand>
</feature>
<dbReference type="Pfam" id="PF05958">
    <property type="entry name" value="tRNA_U5-meth_tr"/>
    <property type="match status" value="1"/>
</dbReference>
<dbReference type="InterPro" id="IPR002792">
    <property type="entry name" value="TRAM_dom"/>
</dbReference>
<organism evidence="7 8">
    <name type="scientific">Solibaculum intestinale</name>
    <dbReference type="NCBI Taxonomy" id="3133165"/>
    <lineage>
        <taxon>Bacteria</taxon>
        <taxon>Bacillati</taxon>
        <taxon>Bacillota</taxon>
        <taxon>Clostridia</taxon>
        <taxon>Eubacteriales</taxon>
        <taxon>Oscillospiraceae</taxon>
        <taxon>Solibaculum</taxon>
    </lineage>
</organism>
<dbReference type="NCBIfam" id="TIGR00479">
    <property type="entry name" value="rumA"/>
    <property type="match status" value="1"/>
</dbReference>
<dbReference type="SUPFAM" id="SSF53335">
    <property type="entry name" value="S-adenosyl-L-methionine-dependent methyltransferases"/>
    <property type="match status" value="1"/>
</dbReference>
<dbReference type="GO" id="GO:0008168">
    <property type="term" value="F:methyltransferase activity"/>
    <property type="evidence" value="ECO:0007669"/>
    <property type="project" value="UniProtKB-KW"/>
</dbReference>
<keyword evidence="1 4" id="KW-0489">Methyltransferase</keyword>
<dbReference type="EMBL" id="JBBMFD010000025">
    <property type="protein sequence ID" value="MEQ2441457.1"/>
    <property type="molecule type" value="Genomic_DNA"/>
</dbReference>
<feature type="binding site" evidence="4">
    <location>
        <position position="310"/>
    </location>
    <ligand>
        <name>S-adenosyl-L-methionine</name>
        <dbReference type="ChEBI" id="CHEBI:59789"/>
    </ligand>
</feature>
<reference evidence="7 8" key="1">
    <citation type="submission" date="2024-03" db="EMBL/GenBank/DDBJ databases">
        <title>Human intestinal bacterial collection.</title>
        <authorList>
            <person name="Pauvert C."/>
            <person name="Hitch T.C.A."/>
            <person name="Clavel T."/>
        </authorList>
    </citation>
    <scope>NUCLEOTIDE SEQUENCE [LARGE SCALE GENOMIC DNA]</scope>
    <source>
        <strain evidence="7 8">CLA-JM-H44</strain>
    </source>
</reference>
<dbReference type="CDD" id="cd02440">
    <property type="entry name" value="AdoMet_MTases"/>
    <property type="match status" value="1"/>
</dbReference>
<dbReference type="InterPro" id="IPR012340">
    <property type="entry name" value="NA-bd_OB-fold"/>
</dbReference>
<sequence>MQKNDEITLRITGMTAEGAGVGRAEGMAVFVPYAAPGDLLRAHVVKVHKTYAFAKIEEILEPSADRVEPDCPVFGRCGGCVYRHLTYEAELKAKRQRVQDALTRIGGMPIEVPPVLGSEAVDAYRNKAQYPVARVNGQLQIGFFAPRSHRIVDCRDCRLQPPEFTAAVKAVAGWMERYQVSAYEEKNHRGLVRHIYLRKGEKTGQVMVCLVANGKRLPHSDKLLEALREQVLGLASVVLNVNEARTNVIVGETCCTLWGIPAIEDVLCGIRVSISPLSFYQVNRRQCQVLYRKAAEYAGLTGSETVLDLYCGTGTIGLTMEKKAGRIIGVEVVPQAVEDARKNARRNGIDNAAFLCADAATAAARLAKDGIRPDVVLLDPPRKGCTEELAATVSQMGPGRIVYVSCDPETLARDLKVFGALGYHTNAVQPVDMFPRTAHVETVARLTRINRKLENA</sequence>
<evidence type="ECO:0000256" key="4">
    <source>
        <dbReference type="PROSITE-ProRule" id="PRU01024"/>
    </source>
</evidence>
<comment type="caution">
    <text evidence="7">The sequence shown here is derived from an EMBL/GenBank/DDBJ whole genome shotgun (WGS) entry which is preliminary data.</text>
</comment>
<evidence type="ECO:0000259" key="6">
    <source>
        <dbReference type="PROSITE" id="PS50926"/>
    </source>
</evidence>
<feature type="active site" description="Nucleophile" evidence="4">
    <location>
        <position position="406"/>
    </location>
</feature>
<accession>A0ABV1E2D1</accession>
<keyword evidence="3 4" id="KW-0949">S-adenosyl-L-methionine</keyword>
<feature type="binding site" evidence="4">
    <location>
        <position position="331"/>
    </location>
    <ligand>
        <name>S-adenosyl-L-methionine</name>
        <dbReference type="ChEBI" id="CHEBI:59789"/>
    </ligand>
</feature>
<evidence type="ECO:0000313" key="7">
    <source>
        <dbReference type="EMBL" id="MEQ2441457.1"/>
    </source>
</evidence>
<dbReference type="PROSITE" id="PS51687">
    <property type="entry name" value="SAM_MT_RNA_M5U"/>
    <property type="match status" value="1"/>
</dbReference>
<keyword evidence="2 4" id="KW-0808">Transferase</keyword>
<dbReference type="PANTHER" id="PTHR11061:SF30">
    <property type="entry name" value="TRNA (URACIL(54)-C(5))-METHYLTRANSFERASE"/>
    <property type="match status" value="1"/>
</dbReference>
<evidence type="ECO:0000256" key="5">
    <source>
        <dbReference type="PROSITE-ProRule" id="PRU10015"/>
    </source>
</evidence>
<dbReference type="EC" id="2.1.1.190" evidence="7"/>
<evidence type="ECO:0000256" key="3">
    <source>
        <dbReference type="ARBA" id="ARBA00022691"/>
    </source>
</evidence>
<dbReference type="RefSeq" id="WP_349220548.1">
    <property type="nucleotide sequence ID" value="NZ_JBBMFD010000025.1"/>
</dbReference>
<dbReference type="Gene3D" id="2.40.50.140">
    <property type="entry name" value="Nucleic acid-binding proteins"/>
    <property type="match status" value="1"/>
</dbReference>
<name>A0ABV1E2D1_9FIRM</name>
<evidence type="ECO:0000256" key="1">
    <source>
        <dbReference type="ARBA" id="ARBA00022603"/>
    </source>
</evidence>
<dbReference type="InterPro" id="IPR030390">
    <property type="entry name" value="MeTrfase_TrmA_AS"/>
</dbReference>
<comment type="similarity">
    <text evidence="4">Belongs to the class I-like SAM-binding methyltransferase superfamily. RNA M5U methyltransferase family.</text>
</comment>
<dbReference type="InterPro" id="IPR029063">
    <property type="entry name" value="SAM-dependent_MTases_sf"/>
</dbReference>
<dbReference type="SUPFAM" id="SSF50249">
    <property type="entry name" value="Nucleic acid-binding proteins"/>
    <property type="match status" value="1"/>
</dbReference>
<dbReference type="Gene3D" id="2.40.50.1070">
    <property type="match status" value="1"/>
</dbReference>
<dbReference type="PROSITE" id="PS50926">
    <property type="entry name" value="TRAM"/>
    <property type="match status" value="1"/>
</dbReference>
<gene>
    <name evidence="7" type="primary">rlmD</name>
    <name evidence="7" type="ORF">WMO26_11520</name>
</gene>
<feature type="domain" description="TRAM" evidence="6">
    <location>
        <begin position="1"/>
        <end position="58"/>
    </location>
</feature>
<evidence type="ECO:0000256" key="2">
    <source>
        <dbReference type="ARBA" id="ARBA00022679"/>
    </source>
</evidence>
<feature type="active site" evidence="5">
    <location>
        <position position="406"/>
    </location>
</feature>
<dbReference type="Proteomes" id="UP001489509">
    <property type="component" value="Unassembled WGS sequence"/>
</dbReference>
<feature type="binding site" evidence="4">
    <location>
        <position position="379"/>
    </location>
    <ligand>
        <name>S-adenosyl-L-methionine</name>
        <dbReference type="ChEBI" id="CHEBI:59789"/>
    </ligand>
</feature>
<dbReference type="Gene3D" id="3.40.50.150">
    <property type="entry name" value="Vaccinia Virus protein VP39"/>
    <property type="match status" value="1"/>
</dbReference>
<protein>
    <submittedName>
        <fullName evidence="7">23S rRNA (Uracil(1939)-C(5))-methyltransferase RlmD</fullName>
        <ecNumber evidence="7">2.1.1.190</ecNumber>
    </submittedName>
</protein>
<keyword evidence="8" id="KW-1185">Reference proteome</keyword>
<dbReference type="PROSITE" id="PS01230">
    <property type="entry name" value="TRMA_1"/>
    <property type="match status" value="1"/>
</dbReference>
<dbReference type="GO" id="GO:0032259">
    <property type="term" value="P:methylation"/>
    <property type="evidence" value="ECO:0007669"/>
    <property type="project" value="UniProtKB-KW"/>
</dbReference>
<evidence type="ECO:0000313" key="8">
    <source>
        <dbReference type="Proteomes" id="UP001489509"/>
    </source>
</evidence>